<name>A0A024T8Z2_9STRA</name>
<dbReference type="AlphaFoldDB" id="A0A024T8Z2"/>
<organism evidence="1">
    <name type="scientific">Aphanomyces invadans</name>
    <dbReference type="NCBI Taxonomy" id="157072"/>
    <lineage>
        <taxon>Eukaryota</taxon>
        <taxon>Sar</taxon>
        <taxon>Stramenopiles</taxon>
        <taxon>Oomycota</taxon>
        <taxon>Saprolegniomycetes</taxon>
        <taxon>Saprolegniales</taxon>
        <taxon>Verrucalvaceae</taxon>
        <taxon>Aphanomyces</taxon>
    </lineage>
</organism>
<dbReference type="VEuPathDB" id="FungiDB:H310_14628"/>
<gene>
    <name evidence="1" type="ORF">H310_14628</name>
</gene>
<reference evidence="1" key="1">
    <citation type="submission" date="2013-12" db="EMBL/GenBank/DDBJ databases">
        <title>The Genome Sequence of Aphanomyces invadans NJM9701.</title>
        <authorList>
            <consortium name="The Broad Institute Genomics Platform"/>
            <person name="Russ C."/>
            <person name="Tyler B."/>
            <person name="van West P."/>
            <person name="Dieguez-Uribeondo J."/>
            <person name="Young S.K."/>
            <person name="Zeng Q."/>
            <person name="Gargeya S."/>
            <person name="Fitzgerald M."/>
            <person name="Abouelleil A."/>
            <person name="Alvarado L."/>
            <person name="Chapman S.B."/>
            <person name="Gainer-Dewar J."/>
            <person name="Goldberg J."/>
            <person name="Griggs A."/>
            <person name="Gujja S."/>
            <person name="Hansen M."/>
            <person name="Howarth C."/>
            <person name="Imamovic A."/>
            <person name="Ireland A."/>
            <person name="Larimer J."/>
            <person name="McCowan C."/>
            <person name="Murphy C."/>
            <person name="Pearson M."/>
            <person name="Poon T.W."/>
            <person name="Priest M."/>
            <person name="Roberts A."/>
            <person name="Saif S."/>
            <person name="Shea T."/>
            <person name="Sykes S."/>
            <person name="Wortman J."/>
            <person name="Nusbaum C."/>
            <person name="Birren B."/>
        </authorList>
    </citation>
    <scope>NUCLEOTIDE SEQUENCE [LARGE SCALE GENOMIC DNA]</scope>
    <source>
        <strain evidence="1">NJM9701</strain>
    </source>
</reference>
<accession>A0A024T8Z2</accession>
<dbReference type="RefSeq" id="XP_008880746.1">
    <property type="nucleotide sequence ID" value="XM_008882524.1"/>
</dbReference>
<sequence>MVQSALNQQPADRLDDIAPVTAFTGLPATPPLVGLAHQDVVQDSVQDALAVMHKNVAETGAQKRAKARKYRSGRRAVKFEKFSLGDFALVARAL</sequence>
<protein>
    <submittedName>
        <fullName evidence="1">Uncharacterized protein</fullName>
    </submittedName>
</protein>
<dbReference type="EMBL" id="KI914028">
    <property type="protein sequence ID" value="ETV90625.1"/>
    <property type="molecule type" value="Genomic_DNA"/>
</dbReference>
<dbReference type="GeneID" id="20091678"/>
<proteinExistence type="predicted"/>
<evidence type="ECO:0000313" key="1">
    <source>
        <dbReference type="EMBL" id="ETV90625.1"/>
    </source>
</evidence>